<dbReference type="AlphaFoldDB" id="A0A0C2JTW5"/>
<protein>
    <submittedName>
        <fullName evidence="1">Uncharacterized protein</fullName>
    </submittedName>
</protein>
<evidence type="ECO:0000313" key="2">
    <source>
        <dbReference type="Proteomes" id="UP000031668"/>
    </source>
</evidence>
<reference evidence="1 2" key="1">
    <citation type="journal article" date="2014" name="Genome Biol. Evol.">
        <title>The genome of the myxosporean Thelohanellus kitauei shows adaptations to nutrient acquisition within its fish host.</title>
        <authorList>
            <person name="Yang Y."/>
            <person name="Xiong J."/>
            <person name="Zhou Z."/>
            <person name="Huo F."/>
            <person name="Miao W."/>
            <person name="Ran C."/>
            <person name="Liu Y."/>
            <person name="Zhang J."/>
            <person name="Feng J."/>
            <person name="Wang M."/>
            <person name="Wang M."/>
            <person name="Wang L."/>
            <person name="Yao B."/>
        </authorList>
    </citation>
    <scope>NUCLEOTIDE SEQUENCE [LARGE SCALE GENOMIC DNA]</scope>
    <source>
        <strain evidence="1">Wuqing</strain>
    </source>
</reference>
<sequence length="127" mass="14416">MTANKVVELLISVGLEMTCPISYRSARECMSHREAMWENETTRLLVGMSLQVDRTNEHWMILCYTLDYSHFLVHGRNSSLASHKLATGRMLPVHGVKDNAGHSMSGLNSVAHGTFGRRFVDWSHRED</sequence>
<dbReference type="Proteomes" id="UP000031668">
    <property type="component" value="Unassembled WGS sequence"/>
</dbReference>
<comment type="caution">
    <text evidence="1">The sequence shown here is derived from an EMBL/GenBank/DDBJ whole genome shotgun (WGS) entry which is preliminary data.</text>
</comment>
<keyword evidence="2" id="KW-1185">Reference proteome</keyword>
<gene>
    <name evidence="1" type="ORF">RF11_04801</name>
</gene>
<evidence type="ECO:0000313" key="1">
    <source>
        <dbReference type="EMBL" id="KII72843.1"/>
    </source>
</evidence>
<name>A0A0C2JTW5_THEKT</name>
<dbReference type="EMBL" id="JWZT01001086">
    <property type="protein sequence ID" value="KII72843.1"/>
    <property type="molecule type" value="Genomic_DNA"/>
</dbReference>
<proteinExistence type="predicted"/>
<organism evidence="1 2">
    <name type="scientific">Thelohanellus kitauei</name>
    <name type="common">Myxosporean</name>
    <dbReference type="NCBI Taxonomy" id="669202"/>
    <lineage>
        <taxon>Eukaryota</taxon>
        <taxon>Metazoa</taxon>
        <taxon>Cnidaria</taxon>
        <taxon>Myxozoa</taxon>
        <taxon>Myxosporea</taxon>
        <taxon>Bivalvulida</taxon>
        <taxon>Platysporina</taxon>
        <taxon>Myxobolidae</taxon>
        <taxon>Thelohanellus</taxon>
    </lineage>
</organism>
<accession>A0A0C2JTW5</accession>